<keyword evidence="1" id="KW-0645">Protease</keyword>
<proteinExistence type="predicted"/>
<protein>
    <submittedName>
        <fullName evidence="1">Serine protease</fullName>
    </submittedName>
</protein>
<organism evidence="1 2">
    <name type="scientific">Mycolicibacterium pallens</name>
    <dbReference type="NCBI Taxonomy" id="370524"/>
    <lineage>
        <taxon>Bacteria</taxon>
        <taxon>Bacillati</taxon>
        <taxon>Actinomycetota</taxon>
        <taxon>Actinomycetes</taxon>
        <taxon>Mycobacteriales</taxon>
        <taxon>Mycobacteriaceae</taxon>
        <taxon>Mycolicibacterium</taxon>
    </lineage>
</organism>
<dbReference type="SUPFAM" id="SSF50494">
    <property type="entry name" value="Trypsin-like serine proteases"/>
    <property type="match status" value="1"/>
</dbReference>
<dbReference type="Proteomes" id="UP000825367">
    <property type="component" value="Chromosome"/>
</dbReference>
<evidence type="ECO:0000313" key="2">
    <source>
        <dbReference type="Proteomes" id="UP000825367"/>
    </source>
</evidence>
<dbReference type="GO" id="GO:0008233">
    <property type="term" value="F:peptidase activity"/>
    <property type="evidence" value="ECO:0007669"/>
    <property type="project" value="UniProtKB-KW"/>
</dbReference>
<accession>A0ABX8VJM4</accession>
<dbReference type="EMBL" id="CP080333">
    <property type="protein sequence ID" value="QYL15741.1"/>
    <property type="molecule type" value="Genomic_DNA"/>
</dbReference>
<keyword evidence="2" id="KW-1185">Reference proteome</keyword>
<gene>
    <name evidence="1" type="ORF">K0O64_22080</name>
</gene>
<dbReference type="InterPro" id="IPR009003">
    <property type="entry name" value="Peptidase_S1_PA"/>
</dbReference>
<dbReference type="Pfam" id="PF13365">
    <property type="entry name" value="Trypsin_2"/>
    <property type="match status" value="1"/>
</dbReference>
<dbReference type="GO" id="GO:0006508">
    <property type="term" value="P:proteolysis"/>
    <property type="evidence" value="ECO:0007669"/>
    <property type="project" value="UniProtKB-KW"/>
</dbReference>
<dbReference type="RefSeq" id="WP_071949654.1">
    <property type="nucleotide sequence ID" value="NZ_BAAAVX010000041.1"/>
</dbReference>
<evidence type="ECO:0000313" key="1">
    <source>
        <dbReference type="EMBL" id="QYL15741.1"/>
    </source>
</evidence>
<name>A0ABX8VJM4_9MYCO</name>
<keyword evidence="1" id="KW-0378">Hydrolase</keyword>
<dbReference type="Gene3D" id="2.40.10.120">
    <property type="match status" value="1"/>
</dbReference>
<sequence length="311" mass="33635">MGTELPDGETIRIGIPEFRELELSTFNSTIVPVVVITREPERIVPVGTAFCIGSRGLWVTARHVLEGRGGAFDLQKRYGDSYIAILWVGSGVGQDVPELPGGVIPVRFMVRHPASGSDLALLGASRPNLEFPTIQLSARLPIETVPVLGLGYPNFIVRVDDKNVIHADNNIHASSGEVLRLYPNGRDAFVDLDGNFTGKLPAPCFETSARFDAGMSGGPVLDPNDSICGVIATGFQQGETDESGATSFVSAMPYIFMMKVPYDVYMTGEALGGRKMLVYEMVQRGLVSCDESFGYLKVTEADGKIHVDYDV</sequence>
<reference evidence="1 2" key="1">
    <citation type="submission" date="2021-07" db="EMBL/GenBank/DDBJ databases">
        <title>Whole genome sequencing of non-tuberculosis mycobacteria type-strains.</title>
        <authorList>
            <person name="Igarashi Y."/>
            <person name="Osugi A."/>
            <person name="Mitarai S."/>
        </authorList>
    </citation>
    <scope>NUCLEOTIDE SEQUENCE [LARGE SCALE GENOMIC DNA]</scope>
    <source>
        <strain evidence="1 2">JCM 16370</strain>
    </source>
</reference>